<proteinExistence type="predicted"/>
<protein>
    <submittedName>
        <fullName evidence="3">Uncharacterized protein</fullName>
    </submittedName>
</protein>
<evidence type="ECO:0000256" key="2">
    <source>
        <dbReference type="ARBA" id="ARBA00022801"/>
    </source>
</evidence>
<dbReference type="SUPFAM" id="SSF54197">
    <property type="entry name" value="HIT-like"/>
    <property type="match status" value="1"/>
</dbReference>
<sequence>MPRFLSCFGDPSDERKAEPLLSTSASASASISTSTKKGCIFCNVSVEKGFNIAYEDDQLIAFHDRTPRAKTHLLVIPRYHAVDSVRGLTSDHLPLLRAMILLAHRLVPPDPPPKMGFHIPPFSSVPHLHLHVFSGPHTFVGGLKYPISSHGKGKDKKKGLGWFVTAEQVEETLGRGGRVRLGRS</sequence>
<dbReference type="AlphaFoldDB" id="A0A5M6BU97"/>
<dbReference type="Proteomes" id="UP000322225">
    <property type="component" value="Chromosome 4"/>
</dbReference>
<dbReference type="InterPro" id="IPR036265">
    <property type="entry name" value="HIT-like_sf"/>
</dbReference>
<dbReference type="InterPro" id="IPR011146">
    <property type="entry name" value="HIT-like"/>
</dbReference>
<dbReference type="RefSeq" id="XP_031859352.1">
    <property type="nucleotide sequence ID" value="XM_032006331.1"/>
</dbReference>
<accession>A0A5M6BU97</accession>
<dbReference type="GeneID" id="43590489"/>
<keyword evidence="1" id="KW-0547">Nucleotide-binding</keyword>
<reference evidence="3" key="1">
    <citation type="submission" date="2017-08" db="EMBL/GenBank/DDBJ databases">
        <authorList>
            <person name="Cuomo C."/>
            <person name="Billmyre B."/>
            <person name="Heitman J."/>
        </authorList>
    </citation>
    <scope>NUCLEOTIDE SEQUENCE</scope>
    <source>
        <strain evidence="3">CBS 12478</strain>
    </source>
</reference>
<evidence type="ECO:0000313" key="3">
    <source>
        <dbReference type="EMBL" id="WWD18162.1"/>
    </source>
</evidence>
<dbReference type="KEGG" id="ksn:43590489"/>
<evidence type="ECO:0000256" key="1">
    <source>
        <dbReference type="ARBA" id="ARBA00022741"/>
    </source>
</evidence>
<dbReference type="GO" id="GO:0016787">
    <property type="term" value="F:hydrolase activity"/>
    <property type="evidence" value="ECO:0007669"/>
    <property type="project" value="UniProtKB-KW"/>
</dbReference>
<dbReference type="PROSITE" id="PS51084">
    <property type="entry name" value="HIT_2"/>
    <property type="match status" value="1"/>
</dbReference>
<dbReference type="GO" id="GO:0000166">
    <property type="term" value="F:nucleotide binding"/>
    <property type="evidence" value="ECO:0007669"/>
    <property type="project" value="UniProtKB-KW"/>
</dbReference>
<dbReference type="PANTHER" id="PTHR12486">
    <property type="entry name" value="APRATAXIN-RELATED"/>
    <property type="match status" value="1"/>
</dbReference>
<gene>
    <name evidence="3" type="ORF">CI109_102611</name>
</gene>
<dbReference type="PRINTS" id="PR00332">
    <property type="entry name" value="HISTRIAD"/>
</dbReference>
<dbReference type="OrthoDB" id="1915375at2759"/>
<dbReference type="PANTHER" id="PTHR12486:SF5">
    <property type="entry name" value="ADENOSINE 5'-MONOPHOSPHORAMIDASE HINT3"/>
    <property type="match status" value="1"/>
</dbReference>
<organism evidence="3 4">
    <name type="scientific">Kwoniella shandongensis</name>
    <dbReference type="NCBI Taxonomy" id="1734106"/>
    <lineage>
        <taxon>Eukaryota</taxon>
        <taxon>Fungi</taxon>
        <taxon>Dikarya</taxon>
        <taxon>Basidiomycota</taxon>
        <taxon>Agaricomycotina</taxon>
        <taxon>Tremellomycetes</taxon>
        <taxon>Tremellales</taxon>
        <taxon>Cryptococcaceae</taxon>
        <taxon>Kwoniella</taxon>
    </lineage>
</organism>
<evidence type="ECO:0000313" key="4">
    <source>
        <dbReference type="Proteomes" id="UP000322225"/>
    </source>
</evidence>
<dbReference type="Pfam" id="PF11969">
    <property type="entry name" value="DcpS_C"/>
    <property type="match status" value="1"/>
</dbReference>
<dbReference type="InterPro" id="IPR001310">
    <property type="entry name" value="Histidine_triad_HIT"/>
</dbReference>
<keyword evidence="2" id="KW-0378">Hydrolase</keyword>
<reference evidence="3" key="2">
    <citation type="submission" date="2024-01" db="EMBL/GenBank/DDBJ databases">
        <title>Comparative genomics of Cryptococcus and Kwoniella reveals pathogenesis evolution and contrasting modes of karyotype evolution via chromosome fusion or intercentromeric recombination.</title>
        <authorList>
            <person name="Coelho M.A."/>
            <person name="David-Palma M."/>
            <person name="Shea T."/>
            <person name="Bowers K."/>
            <person name="McGinley-Smith S."/>
            <person name="Mohammad A.W."/>
            <person name="Gnirke A."/>
            <person name="Yurkov A.M."/>
            <person name="Nowrousian M."/>
            <person name="Sun S."/>
            <person name="Cuomo C.A."/>
            <person name="Heitman J."/>
        </authorList>
    </citation>
    <scope>NUCLEOTIDE SEQUENCE</scope>
    <source>
        <strain evidence="3">CBS 12478</strain>
    </source>
</reference>
<dbReference type="EMBL" id="CP144054">
    <property type="protein sequence ID" value="WWD18162.1"/>
    <property type="molecule type" value="Genomic_DNA"/>
</dbReference>
<keyword evidence="4" id="KW-1185">Reference proteome</keyword>
<name>A0A5M6BU97_9TREE</name>
<dbReference type="Gene3D" id="3.30.428.10">
    <property type="entry name" value="HIT-like"/>
    <property type="match status" value="1"/>
</dbReference>